<feature type="region of interest" description="Disordered" evidence="1">
    <location>
        <begin position="267"/>
        <end position="286"/>
    </location>
</feature>
<feature type="region of interest" description="Disordered" evidence="1">
    <location>
        <begin position="1135"/>
        <end position="1165"/>
    </location>
</feature>
<feature type="compositionally biased region" description="Polar residues" evidence="1">
    <location>
        <begin position="688"/>
        <end position="697"/>
    </location>
</feature>
<dbReference type="GeneID" id="108736170"/>
<sequence length="1347" mass="149957">MTLAMDDIAFSDWPGQPVDLSGTNSWLPAYGFQPSHALLEQDFIGNPDADLFLHGNASQHYMYLETIQEETSDDLRSDSDLSDSRASPAGWLATDSETGSVIQLDRITLQEIDSGSERDLACPAKRRREEVTVACSDDESLSRSSSLLQFETLEKQCQDISSSSPSILSSFSFDSLERKNVDNVSPDSLDRVHSDGEPECDFYKTFKIDLPTTNNNHKRKQRNGFVYNSDSSSDSSDSSRTLEILRYDSCKSMNRLSRSFENLNFSSQKSPKEKLSTENLSEDSGYSDHLTSFMKLKSSSISNLDSSPDRTPEKEHSHKVFWNSGKSSNVKISGYDKYHFQEQNFASNFGSSCQDLTVLDKYEFGSPLIERFAKRRLAKSDLFNRTNTVAARPDTSLNLEKTASVRTKYKHETSASEPNLLRSVSCTSDSIVRELIPDEQSGYFESSVCVSSVPKDLNLVGELKERNNWTIGFSTAPHSIAAQNWDIADLKNSDDDKGNTPVKETTKLQPLDFQLDPHVPELYYDMSYKREGSYLKAMQNRVDFSDDEEPLPKNVRHSAIVEFDRRVLKTISETSLRSLTDSNPKLNMPFTPASISTQQRNVKSTPNLAECNNISKREDVTQSSQNIARKSSLVDQSSNTSDERTLTSAKSYSGSTNSKGVHFCPVVSEVNWRDQSESRTTSTEKDSTYSLSSSTPELDNEDGQRNRDSLCIMKPIAVRATPKEKQHSVSEPDLLENEERKEILMHMRELLDFPAKNTPRSAVSQPNLTMMKRRTSVIQKEVDGTLVRAYIDTDGIAYRHTHLVDGSQQSLPSTSPSGHVNSFMPRHQHYQQSDKRESENVYAAKPVSTMESVAKHRDSTSKSSRASGKLGGFFSRIASFRFSNRKNDKKKHQQQHQQPKSSDPSKVAHANQKVARKEDYIYIPLKGPDGENKKTARKDNNGVAKTSTDEVVQVVNETACIVSAKPPLPKLPPRVVGASVKRRAETSATPTHVNDAASDSRTIDSGDALPRPMEPMGLIETDLDTEVTVITSGAHAKTRSLMNLGADAPPRTLAAPQHPARPHKSMEFLLDKQNLKVVEPPENELQKGERVMSEHQLRIQRSLQKLTIPEWYKQSEVPQEGFLLRKNSNNARERWTGTASRTPSLTSIGSNVQSPVIISPTPQNQPFVRWSTSKINSTASSPCASTRSSFNARQPNGSISPCSIRSSFSYRQPYMGWRSQERLSRPRTPAERLASSLLSHSNQHNEVQQQGSPEIQTSIKEVTSAIVHYVSGLRPDEGTEGSSKSVSASPRGSQKLCWLESSFVGTRPLDSPQTPVTLTESHASTSGASSSLRLDLHSTHNGESVHA</sequence>
<feature type="compositionally biased region" description="Basic and acidic residues" evidence="1">
    <location>
        <begin position="928"/>
        <end position="940"/>
    </location>
</feature>
<feature type="compositionally biased region" description="Polar residues" evidence="1">
    <location>
        <begin position="1311"/>
        <end position="1320"/>
    </location>
</feature>
<accession>A0A1W4WVA8</accession>
<feature type="compositionally biased region" description="Low complexity" evidence="1">
    <location>
        <begin position="229"/>
        <end position="238"/>
    </location>
</feature>
<feature type="region of interest" description="Disordered" evidence="1">
    <location>
        <begin position="73"/>
        <end position="92"/>
    </location>
</feature>
<feature type="compositionally biased region" description="Polar residues" evidence="1">
    <location>
        <begin position="593"/>
        <end position="614"/>
    </location>
</feature>
<proteinExistence type="predicted"/>
<dbReference type="RefSeq" id="XP_018323995.1">
    <property type="nucleotide sequence ID" value="XM_018468493.1"/>
</dbReference>
<dbReference type="OrthoDB" id="6431454at2759"/>
<reference evidence="3" key="1">
    <citation type="submission" date="2025-08" db="UniProtKB">
        <authorList>
            <consortium name="RefSeq"/>
        </authorList>
    </citation>
    <scope>IDENTIFICATION</scope>
    <source>
        <tissue evidence="3">Entire body</tissue>
    </source>
</reference>
<feature type="compositionally biased region" description="Low complexity" evidence="1">
    <location>
        <begin position="895"/>
        <end position="905"/>
    </location>
</feature>
<feature type="compositionally biased region" description="Basic residues" evidence="1">
    <location>
        <begin position="885"/>
        <end position="894"/>
    </location>
</feature>
<evidence type="ECO:0000313" key="3">
    <source>
        <dbReference type="RefSeq" id="XP_018323995.1"/>
    </source>
</evidence>
<name>A0A1W4WVA8_AGRPL</name>
<keyword evidence="2" id="KW-1185">Reference proteome</keyword>
<feature type="compositionally biased region" description="Low complexity" evidence="1">
    <location>
        <begin position="1321"/>
        <end position="1331"/>
    </location>
</feature>
<dbReference type="KEGG" id="apln:108736170"/>
<feature type="region of interest" description="Disordered" evidence="1">
    <location>
        <begin position="672"/>
        <end position="710"/>
    </location>
</feature>
<feature type="compositionally biased region" description="Polar residues" evidence="1">
    <location>
        <begin position="621"/>
        <end position="659"/>
    </location>
</feature>
<feature type="compositionally biased region" description="Basic and acidic residues" evidence="1">
    <location>
        <begin position="73"/>
        <end position="83"/>
    </location>
</feature>
<feature type="region of interest" description="Disordered" evidence="1">
    <location>
        <begin position="980"/>
        <end position="1010"/>
    </location>
</feature>
<dbReference type="FunCoup" id="A0A1W4WVA8">
    <property type="interactions" value="27"/>
</dbReference>
<feature type="region of interest" description="Disordered" evidence="1">
    <location>
        <begin position="806"/>
        <end position="868"/>
    </location>
</feature>
<feature type="compositionally biased region" description="Polar residues" evidence="1">
    <location>
        <begin position="1137"/>
        <end position="1165"/>
    </location>
</feature>
<dbReference type="Proteomes" id="UP000192223">
    <property type="component" value="Unplaced"/>
</dbReference>
<dbReference type="STRING" id="224129.A0A1W4WVA8"/>
<feature type="compositionally biased region" description="Basic and acidic residues" evidence="1">
    <location>
        <begin position="1334"/>
        <end position="1347"/>
    </location>
</feature>
<dbReference type="InParanoid" id="A0A1W4WVA8"/>
<feature type="region of interest" description="Disordered" evidence="1">
    <location>
        <begin position="885"/>
        <end position="944"/>
    </location>
</feature>
<feature type="compositionally biased region" description="Basic and acidic residues" evidence="1">
    <location>
        <begin position="672"/>
        <end position="687"/>
    </location>
</feature>
<protein>
    <submittedName>
        <fullName evidence="3">Uncharacterized protein LOC108736170 isoform X1</fullName>
    </submittedName>
</protein>
<feature type="region of interest" description="Disordered" evidence="1">
    <location>
        <begin position="579"/>
        <end position="660"/>
    </location>
</feature>
<organism evidence="2 3">
    <name type="scientific">Agrilus planipennis</name>
    <name type="common">Emerald ash borer</name>
    <name type="synonym">Agrilus marcopoli</name>
    <dbReference type="NCBI Taxonomy" id="224129"/>
    <lineage>
        <taxon>Eukaryota</taxon>
        <taxon>Metazoa</taxon>
        <taxon>Ecdysozoa</taxon>
        <taxon>Arthropoda</taxon>
        <taxon>Hexapoda</taxon>
        <taxon>Insecta</taxon>
        <taxon>Pterygota</taxon>
        <taxon>Neoptera</taxon>
        <taxon>Endopterygota</taxon>
        <taxon>Coleoptera</taxon>
        <taxon>Polyphaga</taxon>
        <taxon>Elateriformia</taxon>
        <taxon>Buprestoidea</taxon>
        <taxon>Buprestidae</taxon>
        <taxon>Agrilinae</taxon>
        <taxon>Agrilus</taxon>
    </lineage>
</organism>
<feature type="region of interest" description="Disordered" evidence="1">
    <location>
        <begin position="213"/>
        <end position="238"/>
    </location>
</feature>
<feature type="compositionally biased region" description="Polar residues" evidence="1">
    <location>
        <begin position="986"/>
        <end position="1000"/>
    </location>
</feature>
<feature type="compositionally biased region" description="Polar residues" evidence="1">
    <location>
        <begin position="806"/>
        <end position="820"/>
    </location>
</feature>
<evidence type="ECO:0000313" key="2">
    <source>
        <dbReference type="Proteomes" id="UP000192223"/>
    </source>
</evidence>
<gene>
    <name evidence="3" type="primary">LOC108736170</name>
</gene>
<feature type="region of interest" description="Disordered" evidence="1">
    <location>
        <begin position="1305"/>
        <end position="1347"/>
    </location>
</feature>
<evidence type="ECO:0000256" key="1">
    <source>
        <dbReference type="SAM" id="MobiDB-lite"/>
    </source>
</evidence>